<dbReference type="InterPro" id="IPR029068">
    <property type="entry name" value="Glyas_Bleomycin-R_OHBP_Dase"/>
</dbReference>
<dbReference type="InterPro" id="IPR041581">
    <property type="entry name" value="Glyoxalase_6"/>
</dbReference>
<dbReference type="Pfam" id="PF18029">
    <property type="entry name" value="Glyoxalase_6"/>
    <property type="match status" value="1"/>
</dbReference>
<dbReference type="EMBL" id="CP045529">
    <property type="protein sequence ID" value="QFU98621.1"/>
    <property type="molecule type" value="Genomic_DNA"/>
</dbReference>
<dbReference type="Proteomes" id="UP000326702">
    <property type="component" value="Chromosome"/>
</dbReference>
<dbReference type="GO" id="GO:0006729">
    <property type="term" value="P:tetrahydrobiopterin biosynthetic process"/>
    <property type="evidence" value="ECO:0007669"/>
    <property type="project" value="InterPro"/>
</dbReference>
<gene>
    <name evidence="7" type="ORF">KDY119_02137</name>
</gene>
<comment type="catalytic activity">
    <reaction evidence="1">
        <text>(4aS,6R)-4a-hydroxy-L-erythro-5,6,7,8-tetrahydrobiopterin = (6R)-L-erythro-6,7-dihydrobiopterin + H2O</text>
        <dbReference type="Rhea" id="RHEA:11920"/>
        <dbReference type="ChEBI" id="CHEBI:15377"/>
        <dbReference type="ChEBI" id="CHEBI:15642"/>
        <dbReference type="ChEBI" id="CHEBI:43120"/>
        <dbReference type="EC" id="4.2.1.96"/>
    </reaction>
</comment>
<protein>
    <recommendedName>
        <fullName evidence="4">Putative pterin-4-alpha-carbinolamine dehydratase</fullName>
        <ecNumber evidence="3">4.2.1.96</ecNumber>
    </recommendedName>
</protein>
<keyword evidence="8" id="KW-1185">Reference proteome</keyword>
<comment type="similarity">
    <text evidence="2">Belongs to the pterin-4-alpha-carbinolamine dehydratase family.</text>
</comment>
<evidence type="ECO:0000256" key="4">
    <source>
        <dbReference type="ARBA" id="ARBA00021735"/>
    </source>
</evidence>
<evidence type="ECO:0000313" key="8">
    <source>
        <dbReference type="Proteomes" id="UP000326702"/>
    </source>
</evidence>
<dbReference type="PANTHER" id="PTHR35908:SF1">
    <property type="entry name" value="CONSERVED PROTEIN"/>
    <property type="match status" value="1"/>
</dbReference>
<evidence type="ECO:0000256" key="2">
    <source>
        <dbReference type="ARBA" id="ARBA00006472"/>
    </source>
</evidence>
<keyword evidence="5 7" id="KW-0456">Lyase</keyword>
<dbReference type="PANTHER" id="PTHR35908">
    <property type="entry name" value="HYPOTHETICAL FUSION PROTEIN"/>
    <property type="match status" value="1"/>
</dbReference>
<dbReference type="OrthoDB" id="15077at2"/>
<evidence type="ECO:0000256" key="3">
    <source>
        <dbReference type="ARBA" id="ARBA00013252"/>
    </source>
</evidence>
<dbReference type="GO" id="GO:0008124">
    <property type="term" value="F:4-alpha-hydroxytetrahydrobiopterin dehydratase activity"/>
    <property type="evidence" value="ECO:0007669"/>
    <property type="project" value="UniProtKB-EC"/>
</dbReference>
<accession>A0A5P9QAZ2</accession>
<dbReference type="SUPFAM" id="SSF54593">
    <property type="entry name" value="Glyoxalase/Bleomycin resistance protein/Dihydroxybiphenyl dioxygenase"/>
    <property type="match status" value="1"/>
</dbReference>
<dbReference type="AlphaFoldDB" id="A0A5P9QAZ2"/>
<dbReference type="Pfam" id="PF01329">
    <property type="entry name" value="Pterin_4a"/>
    <property type="match status" value="1"/>
</dbReference>
<dbReference type="SUPFAM" id="SSF55248">
    <property type="entry name" value="PCD-like"/>
    <property type="match status" value="1"/>
</dbReference>
<feature type="domain" description="Glyoxalase-like" evidence="6">
    <location>
        <begin position="108"/>
        <end position="209"/>
    </location>
</feature>
<dbReference type="InterPro" id="IPR001533">
    <property type="entry name" value="Pterin_deHydtase"/>
</dbReference>
<dbReference type="Gene3D" id="3.30.1360.20">
    <property type="entry name" value="Transcriptional coactivator/pterin dehydratase"/>
    <property type="match status" value="1"/>
</dbReference>
<evidence type="ECO:0000256" key="1">
    <source>
        <dbReference type="ARBA" id="ARBA00001554"/>
    </source>
</evidence>
<reference evidence="7 8" key="1">
    <citation type="submission" date="2019-10" db="EMBL/GenBank/DDBJ databases">
        <title>Genome sequence of Luteimicrobium xylanilyticum HY-24.</title>
        <authorList>
            <person name="Kim D.Y."/>
            <person name="Park H.-Y."/>
        </authorList>
    </citation>
    <scope>NUCLEOTIDE SEQUENCE [LARGE SCALE GENOMIC DNA]</scope>
    <source>
        <strain evidence="7 8">HY-24</strain>
    </source>
</reference>
<dbReference type="Gene3D" id="3.10.180.10">
    <property type="entry name" value="2,3-Dihydroxybiphenyl 1,2-Dioxygenase, domain 1"/>
    <property type="match status" value="1"/>
</dbReference>
<name>A0A5P9QAZ2_9MICO</name>
<sequence>MVERISPRQFHESVGVEDWRILFFGASTFFPTASFAQGAELVGAIGRLADDVGSAPAVDLRRAGVTVSLFSPEVSEISDRDAALARQISEVAAELGVRADPSRVQWVQISIDALDIPRLLPFWCAVLGYEQFGDEDAVDPLGQGPNVTFQQMDEPRPQRNRIHLDLSVPRAQAQERIEAALRAGGRLVTDEFAPHWWTLADPEGNEVDVAPWRDPGD</sequence>
<dbReference type="EC" id="4.2.1.96" evidence="3"/>
<evidence type="ECO:0000313" key="7">
    <source>
        <dbReference type="EMBL" id="QFU98621.1"/>
    </source>
</evidence>
<proteinExistence type="inferred from homology"/>
<dbReference type="KEGG" id="lxl:KDY119_02137"/>
<evidence type="ECO:0000256" key="5">
    <source>
        <dbReference type="ARBA" id="ARBA00023239"/>
    </source>
</evidence>
<evidence type="ECO:0000259" key="6">
    <source>
        <dbReference type="Pfam" id="PF18029"/>
    </source>
</evidence>
<dbReference type="CDD" id="cd06587">
    <property type="entry name" value="VOC"/>
    <property type="match status" value="1"/>
</dbReference>
<organism evidence="7 8">
    <name type="scientific">Luteimicrobium xylanilyticum</name>
    <dbReference type="NCBI Taxonomy" id="1133546"/>
    <lineage>
        <taxon>Bacteria</taxon>
        <taxon>Bacillati</taxon>
        <taxon>Actinomycetota</taxon>
        <taxon>Actinomycetes</taxon>
        <taxon>Micrococcales</taxon>
        <taxon>Luteimicrobium</taxon>
    </lineage>
</organism>
<dbReference type="InterPro" id="IPR036428">
    <property type="entry name" value="PCD_sf"/>
</dbReference>